<dbReference type="RefSeq" id="WP_274268490.1">
    <property type="nucleotide sequence ID" value="NZ_CP117880.1"/>
</dbReference>
<keyword evidence="3" id="KW-1185">Reference proteome</keyword>
<evidence type="ECO:0000259" key="1">
    <source>
        <dbReference type="Pfam" id="PF01370"/>
    </source>
</evidence>
<dbReference type="InterPro" id="IPR036291">
    <property type="entry name" value="NAD(P)-bd_dom_sf"/>
</dbReference>
<dbReference type="PANTHER" id="PTHR43245:SF58">
    <property type="entry name" value="BLL5923 PROTEIN"/>
    <property type="match status" value="1"/>
</dbReference>
<dbReference type="Proteomes" id="UP001221558">
    <property type="component" value="Chromosome"/>
</dbReference>
<accession>A0ABY7WMZ0</accession>
<dbReference type="PANTHER" id="PTHR43245">
    <property type="entry name" value="BIFUNCTIONAL POLYMYXIN RESISTANCE PROTEIN ARNA"/>
    <property type="match status" value="1"/>
</dbReference>
<proteinExistence type="predicted"/>
<dbReference type="InterPro" id="IPR050177">
    <property type="entry name" value="Lipid_A_modif_metabolic_enz"/>
</dbReference>
<dbReference type="EMBL" id="CP117880">
    <property type="protein sequence ID" value="WDF69778.1"/>
    <property type="molecule type" value="Genomic_DNA"/>
</dbReference>
<sequence>MKKKVLVTGASGFVGSHLVETAAKLGYEVHAAVRKSSLIRVVEPFVQQFVYPDFDNPASLQELFDTEGYDYVIHAAALTKAKSEREITAVNVGVTERLLDAAFQAKNPPLRVVFVSSLAAIGPVPYTEKPIQDNAAYRPVTLYGRSKQAAEEMIRAKFSTKPITVIRPTAVYGPREKDLFILFNTMNKGLDAYIGRAPQKLSFVYVRDLVDVLLSACSSEQQGLTFFNITDGQEYSRYAMAEVFKETFAKKLLRVHVPLGLVRQVAKISQWLYRNSSKTPVIYPERLGELTAQNWSCDISQANKILNYHPKYNLASGLKESLRWYKHNNWF</sequence>
<name>A0ABY7WMZ0_9SPHI</name>
<dbReference type="InterPro" id="IPR001509">
    <property type="entry name" value="Epimerase_deHydtase"/>
</dbReference>
<evidence type="ECO:0000313" key="2">
    <source>
        <dbReference type="EMBL" id="WDF69778.1"/>
    </source>
</evidence>
<gene>
    <name evidence="2" type="ORF">PQ465_05205</name>
</gene>
<reference evidence="2 3" key="1">
    <citation type="submission" date="2023-02" db="EMBL/GenBank/DDBJ databases">
        <title>Genome sequence of Sphingobacterium sp. KACC 22765.</title>
        <authorList>
            <person name="Kim S."/>
            <person name="Heo J."/>
            <person name="Kwon S.-W."/>
        </authorList>
    </citation>
    <scope>NUCLEOTIDE SEQUENCE [LARGE SCALE GENOMIC DNA]</scope>
    <source>
        <strain evidence="2 3">KACC 22765</strain>
    </source>
</reference>
<organism evidence="2 3">
    <name type="scientific">Sphingobacterium oryzagri</name>
    <dbReference type="NCBI Taxonomy" id="3025669"/>
    <lineage>
        <taxon>Bacteria</taxon>
        <taxon>Pseudomonadati</taxon>
        <taxon>Bacteroidota</taxon>
        <taxon>Sphingobacteriia</taxon>
        <taxon>Sphingobacteriales</taxon>
        <taxon>Sphingobacteriaceae</taxon>
        <taxon>Sphingobacterium</taxon>
    </lineage>
</organism>
<dbReference type="SUPFAM" id="SSF51735">
    <property type="entry name" value="NAD(P)-binding Rossmann-fold domains"/>
    <property type="match status" value="1"/>
</dbReference>
<dbReference type="Pfam" id="PF01370">
    <property type="entry name" value="Epimerase"/>
    <property type="match status" value="1"/>
</dbReference>
<evidence type="ECO:0000313" key="3">
    <source>
        <dbReference type="Proteomes" id="UP001221558"/>
    </source>
</evidence>
<feature type="domain" description="NAD-dependent epimerase/dehydratase" evidence="1">
    <location>
        <begin position="5"/>
        <end position="223"/>
    </location>
</feature>
<dbReference type="Gene3D" id="3.40.50.720">
    <property type="entry name" value="NAD(P)-binding Rossmann-like Domain"/>
    <property type="match status" value="1"/>
</dbReference>
<protein>
    <submittedName>
        <fullName evidence="2">NAD(P)-dependent oxidoreductase</fullName>
    </submittedName>
</protein>